<dbReference type="InterPro" id="IPR007160">
    <property type="entry name" value="DUF362"/>
</dbReference>
<dbReference type="AlphaFoldDB" id="A0A806K0Z0"/>
<dbReference type="EMBL" id="JQ844232">
    <property type="protein sequence ID" value="AGS53422.1"/>
    <property type="molecule type" value="Genomic_DNA"/>
</dbReference>
<name>A0A806K0Z0_9BACT</name>
<dbReference type="PROSITE" id="PS00198">
    <property type="entry name" value="4FE4S_FER_1"/>
    <property type="match status" value="1"/>
</dbReference>
<organism evidence="5">
    <name type="scientific">uncultured bacterium contig00025</name>
    <dbReference type="NCBI Taxonomy" id="1181514"/>
    <lineage>
        <taxon>Bacteria</taxon>
        <taxon>environmental samples</taxon>
    </lineage>
</organism>
<feature type="domain" description="4Fe-4S ferredoxin-type" evidence="4">
    <location>
        <begin position="204"/>
        <end position="233"/>
    </location>
</feature>
<sequence>MSEVLFASASYERYDSELTLPAKFGRMIDEMRLEERVKGKATAVKMHLGRGIGYTTIHPLFVKILIDKLKGYGAKVYITDQEIDGARARGYTEDYLGCPIVHVCGLLGKYVYTKEINFKTLTHVDIGGHIHDAEFMLDLSHGKGHGACGFGGACKNIAMGCVTDRTRSEIHGLEGGLLWDESKCTLCELCLRGCNHNAISNRGGKISFFYHHCTLCQHCVKVCPSGAITLDSDDYDDFQKGMALCTKEVLDTFGKDDVYYINFLMNITALCDCWGLSTPSLVPDIGIMSSNDMVAVERASIDAIKTENLLENGAPTAFALGEGSHLFEKLHARNPYVQLNELEALGVGKQAYEIREVA</sequence>
<proteinExistence type="predicted"/>
<evidence type="ECO:0000256" key="1">
    <source>
        <dbReference type="ARBA" id="ARBA00022723"/>
    </source>
</evidence>
<evidence type="ECO:0000313" key="5">
    <source>
        <dbReference type="EMBL" id="AGS53422.1"/>
    </source>
</evidence>
<keyword evidence="2" id="KW-0408">Iron</keyword>
<dbReference type="Pfam" id="PF04015">
    <property type="entry name" value="DUF362"/>
    <property type="match status" value="1"/>
</dbReference>
<dbReference type="InterPro" id="IPR017900">
    <property type="entry name" value="4Fe4S_Fe_S_CS"/>
</dbReference>
<evidence type="ECO:0000256" key="2">
    <source>
        <dbReference type="ARBA" id="ARBA00023004"/>
    </source>
</evidence>
<dbReference type="SUPFAM" id="SSF54862">
    <property type="entry name" value="4Fe-4S ferredoxins"/>
    <property type="match status" value="1"/>
</dbReference>
<dbReference type="PROSITE" id="PS51379">
    <property type="entry name" value="4FE4S_FER_2"/>
    <property type="match status" value="2"/>
</dbReference>
<dbReference type="Gene3D" id="3.30.70.20">
    <property type="match status" value="1"/>
</dbReference>
<evidence type="ECO:0000256" key="3">
    <source>
        <dbReference type="ARBA" id="ARBA00023014"/>
    </source>
</evidence>
<dbReference type="InterPro" id="IPR017896">
    <property type="entry name" value="4Fe4S_Fe-S-bd"/>
</dbReference>
<keyword evidence="3" id="KW-0411">Iron-sulfur</keyword>
<protein>
    <submittedName>
        <fullName evidence="5">4Fe-4S ferredoxin</fullName>
    </submittedName>
</protein>
<accession>A0A806K0Z0</accession>
<keyword evidence="1" id="KW-0479">Metal-binding</keyword>
<dbReference type="GO" id="GO:0046872">
    <property type="term" value="F:metal ion binding"/>
    <property type="evidence" value="ECO:0007669"/>
    <property type="project" value="UniProtKB-KW"/>
</dbReference>
<dbReference type="GO" id="GO:0051536">
    <property type="term" value="F:iron-sulfur cluster binding"/>
    <property type="evidence" value="ECO:0007669"/>
    <property type="project" value="UniProtKB-KW"/>
</dbReference>
<feature type="domain" description="4Fe-4S ferredoxin-type" evidence="4">
    <location>
        <begin position="175"/>
        <end position="200"/>
    </location>
</feature>
<evidence type="ECO:0000259" key="4">
    <source>
        <dbReference type="PROSITE" id="PS51379"/>
    </source>
</evidence>
<reference evidence="5" key="1">
    <citation type="submission" date="2012-03" db="EMBL/GenBank/DDBJ databases">
        <title>Functional metagenomics reveals considerable lignocellulase gene clusters in the gut microbiome of a wood-feeding higher termite.</title>
        <authorList>
            <person name="Liu N."/>
        </authorList>
    </citation>
    <scope>NUCLEOTIDE SEQUENCE</scope>
</reference>